<sequence length="178" mass="18497">MPAAPSTWAPTPPTARRAASRWPSFAALIIATIALAVAIAGWFRPPASPAPETTPTYTDQQIADAKTKACEAFDLVDRGVVLQTSGGENLGTNRDDPALIKAQAANARLSLVAGSTYLRAHVSPATPAGLAAQMNNLADVLADLGARYLAGEKDTDPALSKLLGEGEEGFQQIEGDCK</sequence>
<keyword evidence="3" id="KW-1185">Reference proteome</keyword>
<evidence type="ECO:0000313" key="3">
    <source>
        <dbReference type="Proteomes" id="UP000193577"/>
    </source>
</evidence>
<evidence type="ECO:0000313" key="2">
    <source>
        <dbReference type="EMBL" id="OSC24235.1"/>
    </source>
</evidence>
<accession>A0AA91PC21</accession>
<gene>
    <name evidence="2" type="ORF">B8W67_19600</name>
</gene>
<dbReference type="EMBL" id="NCXO01000080">
    <property type="protein sequence ID" value="OSC24235.1"/>
    <property type="molecule type" value="Genomic_DNA"/>
</dbReference>
<keyword evidence="1" id="KW-1133">Transmembrane helix</keyword>
<protein>
    <recommendedName>
        <fullName evidence="4">Alanine and proline rich membrane protein</fullName>
    </recommendedName>
</protein>
<comment type="caution">
    <text evidence="2">The sequence shown here is derived from an EMBL/GenBank/DDBJ whole genome shotgun (WGS) entry which is preliminary data.</text>
</comment>
<evidence type="ECO:0000256" key="1">
    <source>
        <dbReference type="SAM" id="Phobius"/>
    </source>
</evidence>
<name>A0AA91PC21_9MYCO</name>
<reference evidence="2 3" key="1">
    <citation type="submission" date="2017-04" db="EMBL/GenBank/DDBJ databases">
        <title>The new phylogeny of genus Mycobacterium.</title>
        <authorList>
            <person name="Tortoli E."/>
            <person name="Trovato A."/>
            <person name="Cirillo D.M."/>
        </authorList>
    </citation>
    <scope>NUCLEOTIDE SEQUENCE [LARGE SCALE GENOMIC DNA]</scope>
    <source>
        <strain evidence="2 3">KCTC 19819</strain>
    </source>
</reference>
<dbReference type="AlphaFoldDB" id="A0AA91PC21"/>
<feature type="transmembrane region" description="Helical" evidence="1">
    <location>
        <begin position="25"/>
        <end position="43"/>
    </location>
</feature>
<dbReference type="Proteomes" id="UP000193577">
    <property type="component" value="Unassembled WGS sequence"/>
</dbReference>
<organism evidence="2 3">
    <name type="scientific">Mycolicibacillus koreensis</name>
    <dbReference type="NCBI Taxonomy" id="1069220"/>
    <lineage>
        <taxon>Bacteria</taxon>
        <taxon>Bacillati</taxon>
        <taxon>Actinomycetota</taxon>
        <taxon>Actinomycetes</taxon>
        <taxon>Mycobacteriales</taxon>
        <taxon>Mycobacteriaceae</taxon>
        <taxon>Mycolicibacillus</taxon>
    </lineage>
</organism>
<evidence type="ECO:0008006" key="4">
    <source>
        <dbReference type="Google" id="ProtNLM"/>
    </source>
</evidence>
<keyword evidence="1" id="KW-0812">Transmembrane</keyword>
<proteinExistence type="predicted"/>
<keyword evidence="1" id="KW-0472">Membrane</keyword>